<accession>A0A2A2H704</accession>
<feature type="domain" description="GH29D-like beta-sandwich" evidence="4">
    <location>
        <begin position="423"/>
        <end position="487"/>
    </location>
</feature>
<feature type="compositionally biased region" description="Gly residues" evidence="1">
    <location>
        <begin position="2284"/>
        <end position="2328"/>
    </location>
</feature>
<dbReference type="SMART" id="SM00710">
    <property type="entry name" value="PbH1"/>
    <property type="match status" value="29"/>
</dbReference>
<dbReference type="PANTHER" id="PTHR11319:SF35">
    <property type="entry name" value="OUTER MEMBRANE PROTEIN PMPC-RELATED"/>
    <property type="match status" value="1"/>
</dbReference>
<reference evidence="5 6" key="1">
    <citation type="journal article" date="2017" name="BMC Genomics">
        <title>Genomic analysis of methanogenic archaea reveals a shift towards energy conservation.</title>
        <authorList>
            <person name="Gilmore S.P."/>
            <person name="Henske J.K."/>
            <person name="Sexton J.A."/>
            <person name="Solomon K.V."/>
            <person name="Seppala S."/>
            <person name="Yoo J.I."/>
            <person name="Huyett L.M."/>
            <person name="Pressman A."/>
            <person name="Cogan J.Z."/>
            <person name="Kivenson V."/>
            <person name="Peng X."/>
            <person name="Tan Y."/>
            <person name="Valentine D.L."/>
            <person name="O'Malley M.A."/>
        </authorList>
    </citation>
    <scope>NUCLEOTIDE SEQUENCE [LARGE SCALE GENOMIC DNA]</scope>
    <source>
        <strain evidence="5 6">M.o.H.</strain>
    </source>
</reference>
<dbReference type="InterPro" id="IPR011050">
    <property type="entry name" value="Pectin_lyase_fold/virulence"/>
</dbReference>
<evidence type="ECO:0000313" key="5">
    <source>
        <dbReference type="EMBL" id="PAV05060.1"/>
    </source>
</evidence>
<protein>
    <recommendedName>
        <fullName evidence="7">Right handed beta helix domain-containing protein</fullName>
    </recommendedName>
</protein>
<evidence type="ECO:0000256" key="2">
    <source>
        <dbReference type="SAM" id="Phobius"/>
    </source>
</evidence>
<evidence type="ECO:0000313" key="6">
    <source>
        <dbReference type="Proteomes" id="UP000217784"/>
    </source>
</evidence>
<dbReference type="SUPFAM" id="SSF51126">
    <property type="entry name" value="Pectin lyase-like"/>
    <property type="match status" value="4"/>
</dbReference>
<name>A0A2A2H704_METBR</name>
<feature type="domain" description="Right handed beta helix" evidence="3">
    <location>
        <begin position="2035"/>
        <end position="2198"/>
    </location>
</feature>
<comment type="caution">
    <text evidence="5">The sequence shown here is derived from an EMBL/GenBank/DDBJ whole genome shotgun (WGS) entry which is preliminary data.</text>
</comment>
<dbReference type="Proteomes" id="UP000217784">
    <property type="component" value="Unassembled WGS sequence"/>
</dbReference>
<organism evidence="5 6">
    <name type="scientific">Methanobacterium bryantii</name>
    <dbReference type="NCBI Taxonomy" id="2161"/>
    <lineage>
        <taxon>Archaea</taxon>
        <taxon>Methanobacteriati</taxon>
        <taxon>Methanobacteriota</taxon>
        <taxon>Methanomada group</taxon>
        <taxon>Methanobacteria</taxon>
        <taxon>Methanobacteriales</taxon>
        <taxon>Methanobacteriaceae</taxon>
        <taxon>Methanobacterium</taxon>
    </lineage>
</organism>
<evidence type="ECO:0000256" key="1">
    <source>
        <dbReference type="SAM" id="MobiDB-lite"/>
    </source>
</evidence>
<dbReference type="InterPro" id="IPR006626">
    <property type="entry name" value="PbH1"/>
</dbReference>
<feature type="region of interest" description="Disordered" evidence="1">
    <location>
        <begin position="2284"/>
        <end position="2339"/>
    </location>
</feature>
<feature type="domain" description="GH29D-like beta-sandwich" evidence="4">
    <location>
        <begin position="505"/>
        <end position="569"/>
    </location>
</feature>
<evidence type="ECO:0008006" key="7">
    <source>
        <dbReference type="Google" id="ProtNLM"/>
    </source>
</evidence>
<dbReference type="Gene3D" id="2.160.20.10">
    <property type="entry name" value="Single-stranded right-handed beta-helix, Pectin lyase-like"/>
    <property type="match status" value="3"/>
</dbReference>
<feature type="compositionally biased region" description="Low complexity" evidence="1">
    <location>
        <begin position="2329"/>
        <end position="2339"/>
    </location>
</feature>
<evidence type="ECO:0000259" key="4">
    <source>
        <dbReference type="Pfam" id="PF13290"/>
    </source>
</evidence>
<feature type="compositionally biased region" description="Low complexity" evidence="1">
    <location>
        <begin position="2242"/>
        <end position="2251"/>
    </location>
</feature>
<dbReference type="Pfam" id="PF13229">
    <property type="entry name" value="Beta_helix"/>
    <property type="match status" value="1"/>
</dbReference>
<keyword evidence="2" id="KW-1133">Transmembrane helix</keyword>
<dbReference type="InterPro" id="IPR059177">
    <property type="entry name" value="GH29D-like_dom"/>
</dbReference>
<dbReference type="InterPro" id="IPR012334">
    <property type="entry name" value="Pectin_lyas_fold"/>
</dbReference>
<feature type="region of interest" description="Disordered" evidence="1">
    <location>
        <begin position="2240"/>
        <end position="2259"/>
    </location>
</feature>
<dbReference type="InterPro" id="IPR039448">
    <property type="entry name" value="Beta_helix"/>
</dbReference>
<keyword evidence="6" id="KW-1185">Reference proteome</keyword>
<proteinExistence type="predicted"/>
<dbReference type="Pfam" id="PF13290">
    <property type="entry name" value="CHB_HEX_C_1"/>
    <property type="match status" value="2"/>
</dbReference>
<keyword evidence="2" id="KW-0472">Membrane</keyword>
<dbReference type="PANTHER" id="PTHR11319">
    <property type="entry name" value="G PROTEIN-COUPLED RECEPTOR-RELATED"/>
    <property type="match status" value="1"/>
</dbReference>
<sequence length="2419" mass="257844">MGSLNSVAATDKNIYVDINGNDTTNLGNSSNSPYATIEKAVNESAHKDAVTIHLSEGTFRGSGNSLITINKAHRTQGGNITIVGAGYNKTIIDGYFNSNIFDIKADSIVILENLTFINCKSLNGGVISSSGNLKIINCIFDNNRAVTNGGSIYINSGSCSIYNSRFNNNSASTGGAIYFGVSTGSGNLNVDRSVFTNNCACSSSLNYGHGGAVYSYGSSAALSTITNSIFINNSAVSDYHSTYPNPTYVNRGGSVYLWSGYLINNSFINSSITGPAPEGGAFYVNTAYIYGFDNNLRVNCSINGVLEPDIYTPDYQKDTSTNVTLSHSTGENGDYVDAAADVTDKDGAPVNGGVVEFFLAGTSLGTVDVVNGRATKSIQVKGSIGSYIILAKYLGTERFKESNGVNIYQLIDTVAPNVTVNRAGGIYVGVQTVTLTSDDPTAVIYYTTDGTNPTTSSRVYSGSIQVNKSMTLKYFAVDPANNPSQIYVQNYVITTAAPSVYVNHAGGIYVGVQTVTLTSDDPTAVIYYTTDGTNPTTSSRVYSGSIQVNKSMTLKYFAVNSANSSSQIYMQNFIINSRPPKEINITDNNYNNYFNVYTGEILSSADIIAGDTIRIGNVSNKAFVIDRQLTLTTIAPGNIIKNGVIHLTHGSSGSSVIGLKIVNDKTDIVIDGINVIKLHGIWLTNSSNDYIFNNSVQLANSRGVFAMPMGWSSNNTIIFNTLISTLSTTMPMGDCNYNNISNNYLQSTAANVVYYNPWGHADYSGSGICIGNYFSNNHIYAITSASFAIAMVLNSNVTVINNIINNTGAGITGVESNSLVKNNTIITPSGAIETLGGNITVSDNTIYCPGTGIYIGSSRSSNFPVIVSNNKIFNSSSFAAICIKTDNCILMNNTVDTSSIYFGIYIEGNNVTVRDNNININYFGDGIGVAGDNCQIFNNKVNVSKNKGIVILASNSNVYDNNIKAGLGIVADSTGIVWNRLSDTATVASSWKYPSSSNRLYSNILINNIISSSSYGIFLNGNVYNTSLSGNQITTNETIGIVKNTTDYFEDDNSDNTVNGIVTDFTGVIINDLNFYSYFDKNGYFKLNSSADSFTFILTCLSSKTINVDRNMTLFSNGLANLLTDVTVVIHSDGSGSTIKDLNFFNEDMGAIVLEDGCENINILGNNITMSSNANFNDSLTGISMGACNFANIESNNIFIISNSALLYGISILDNANYLNIYNNSIILNGDNLIEGIYCSLLGYSNITSNTINLIGSGFGYGIAATNINGPVHDLNINNNVIVANIGKMLYLIELHITENINIENNSLSGKANGVYGIAIFNSNNTTIKSNEIKTEGGNLDKITYNPDVLGTGNAAIYICSNTNNTIAENNTIYTDAKKQIILNNLKTGLQNSFINNYFVVYDDNIANYFNSNNEFENNLVTQNDTLLFDNIKNYHNLYFNTPLNISSYSKNSVVNATFNFKSGAFNSNITNLNFNLIDKMAFIIVDGVNITFTSNLINILSTNPLNNLSAVIIAQYSIYNTIRNNTINMAGKSNLTAVTVYNFYNGYYGRSPEFNKIEGNTINLKSNLSVTGIYNAMTGNTTIVNNSINLFANDSACGIYNIYSNDFKLFLSTLWTRNTNIINNTILANGSKVRLIESIMANNTYISGNILRSSSTASYGYAAYNTTGDVLEYNDIEVNGSNTNNNFINLPWAKVPHAGVYFSEGSSNSTVLENSIVSNYVGTNDYAVYIDENTFDMVVKDDYLISDNNRRIANMAVYGPTAVISNNGYYYVYVSVEGNDETGDGSSGNPFKTIAYAVSKVINKGIIYINSGIYYASGILVNKTVTIVNAVFNNGTAASGNVLINGNGSQIFNITKNAKLAVIGLNFTNSAAKDGSVFYNNGFLSIKDCKFFNNTANNYGGVVVNNGSLQIENSSFSYNTAYRGGVIDNYGNLTITSSNFFNNTVYMNGSGAVIFSHDKSLINITKSHFTSNFANKTNTNPVYQTTDENGIAYGSGGVIYNLGQLYVYDSIFDYNNATTMGGAIVSSSLSGIKDILIVNSTFNHNRAQGGGAINVVQNNKLTIRNSSFYENEATVQMGGALCVNHSTLIMDNVTMTSNSAGYGGGAIASWDTNSTITNSNISSNTGDVGGGIYFSGNNLGGHPSASLTILNSTISNNIGFDQGGAFYLNNANVKMTNSNVFGNFASGNPTIAIQSSNDPLISNIDFDGNWWGSDSGPTDDVWLNANAFRNWRRTINIWVPNDNSNSDSDNGGTVSNPWYNPNLGNVNAGLGTGFGLGTGSGLGSGSGSGSGGSGSGSGSGGSGSGSGSGGSGSGSGGGSLIPGGSGGNSTVPGGNTNSTVAWNDVGTIGLTTALGYTSAGESGSSGKSGGSSGRAYEIENPEDEKIHSEEQNALWGFFAVLFFIVLLAAGYLRNRKSG</sequence>
<evidence type="ECO:0000259" key="3">
    <source>
        <dbReference type="Pfam" id="PF13229"/>
    </source>
</evidence>
<feature type="transmembrane region" description="Helical" evidence="2">
    <location>
        <begin position="2394"/>
        <end position="2413"/>
    </location>
</feature>
<keyword evidence="2" id="KW-0812">Transmembrane</keyword>
<dbReference type="EMBL" id="LMVM01000012">
    <property type="protein sequence ID" value="PAV05060.1"/>
    <property type="molecule type" value="Genomic_DNA"/>
</dbReference>
<gene>
    <name evidence="5" type="ORF">ASJ80_12230</name>
</gene>